<dbReference type="PROSITE" id="PS00107">
    <property type="entry name" value="PROTEIN_KINASE_ATP"/>
    <property type="match status" value="1"/>
</dbReference>
<accession>A0ABR1VMA2</accession>
<protein>
    <recommendedName>
        <fullName evidence="5">NEK6-subfamily protein kinase</fullName>
        <ecNumber evidence="5">2.7.11.34</ecNumber>
    </recommendedName>
</protein>
<dbReference type="PROSITE" id="PS50011">
    <property type="entry name" value="PROTEIN_KINASE_DOM"/>
    <property type="match status" value="1"/>
</dbReference>
<evidence type="ECO:0000256" key="4">
    <source>
        <dbReference type="ARBA" id="ARBA00022840"/>
    </source>
</evidence>
<dbReference type="Proteomes" id="UP001446871">
    <property type="component" value="Unassembled WGS sequence"/>
</dbReference>
<dbReference type="InterPro" id="IPR011009">
    <property type="entry name" value="Kinase-like_dom_sf"/>
</dbReference>
<feature type="compositionally biased region" description="Basic and acidic residues" evidence="7">
    <location>
        <begin position="543"/>
        <end position="566"/>
    </location>
</feature>
<feature type="compositionally biased region" description="Basic and acidic residues" evidence="7">
    <location>
        <begin position="19"/>
        <end position="33"/>
    </location>
</feature>
<dbReference type="InterPro" id="IPR017441">
    <property type="entry name" value="Protein_kinase_ATP_BS"/>
</dbReference>
<dbReference type="SUPFAM" id="SSF56112">
    <property type="entry name" value="Protein kinase-like (PK-like)"/>
    <property type="match status" value="1"/>
</dbReference>
<evidence type="ECO:0000313" key="10">
    <source>
        <dbReference type="Proteomes" id="UP001446871"/>
    </source>
</evidence>
<keyword evidence="4 6" id="KW-0067">ATP-binding</keyword>
<evidence type="ECO:0000256" key="5">
    <source>
        <dbReference type="ARBA" id="ARBA00039067"/>
    </source>
</evidence>
<evidence type="ECO:0000256" key="2">
    <source>
        <dbReference type="ARBA" id="ARBA00022741"/>
    </source>
</evidence>
<evidence type="ECO:0000256" key="1">
    <source>
        <dbReference type="ARBA" id="ARBA00022679"/>
    </source>
</evidence>
<comment type="caution">
    <text evidence="9">The sequence shown here is derived from an EMBL/GenBank/DDBJ whole genome shotgun (WGS) entry which is preliminary data.</text>
</comment>
<proteinExistence type="predicted"/>
<evidence type="ECO:0000313" key="9">
    <source>
        <dbReference type="EMBL" id="KAK8072359.1"/>
    </source>
</evidence>
<dbReference type="EMBL" id="JAQQWM010000003">
    <property type="protein sequence ID" value="KAK8072359.1"/>
    <property type="molecule type" value="Genomic_DNA"/>
</dbReference>
<feature type="compositionally biased region" description="Basic and acidic residues" evidence="7">
    <location>
        <begin position="1"/>
        <end position="12"/>
    </location>
</feature>
<keyword evidence="1" id="KW-0808">Transferase</keyword>
<keyword evidence="2 6" id="KW-0547">Nucleotide-binding</keyword>
<evidence type="ECO:0000256" key="7">
    <source>
        <dbReference type="SAM" id="MobiDB-lite"/>
    </source>
</evidence>
<feature type="binding site" evidence="6">
    <location>
        <position position="135"/>
    </location>
    <ligand>
        <name>ATP</name>
        <dbReference type="ChEBI" id="CHEBI:30616"/>
    </ligand>
</feature>
<keyword evidence="3" id="KW-0418">Kinase</keyword>
<feature type="region of interest" description="Disordered" evidence="7">
    <location>
        <begin position="526"/>
        <end position="575"/>
    </location>
</feature>
<sequence>MGKGKEQEKDLVEEQGPGQDKDTGKGKSPEKPPKPIAPPAPPTAKDLLKLDPKKIKTRDFLRLKPEELTSQQAWQLDPKGRLGRARYRYFELKQVFWKSRRYAPIATVGFGSYGIAVMYGEADTDGKLATRIVIKRALYRKGNESIRRERRFLRVNARPSPLPPLSLLRTAMHIVQEIPVYVEPEERKKLENPQTLCLEYLQGGTLTSFINDKLPKEKTIPSRLLWSFMLCLTRACIGMVDPPSPPNDKFNPDPPYEPIETAKERYEIGVMRLPLPDMVEQFPGDFATDGWGTTTSYNILHFDIHPSNVYMELADETDPMDMHPFGIRLKLGDFGMADDVHQYHQNRERLVWWKGRGKPETIAPEQGRKKWIPPEENIAVGPTNNIWGVGCLTQGAAAVKPLSQVMYFLIMKKYPSDATPFTVPLEIADPNTSLSTWGSRLLYDVDAQDAVPEVDMWLRRLVARCLADNPSQRPNHRELLDSCQDAMREMAAPESDRFASAPSETDEAIANFLKWNLYMPSPDVGPALGDPFPPNPFHMPEAFGKDEQAELAERAEPAGQAEKAEQAEDSDDSVL</sequence>
<feature type="domain" description="Protein kinase" evidence="8">
    <location>
        <begin position="102"/>
        <end position="487"/>
    </location>
</feature>
<dbReference type="InterPro" id="IPR000719">
    <property type="entry name" value="Prot_kinase_dom"/>
</dbReference>
<evidence type="ECO:0000259" key="8">
    <source>
        <dbReference type="PROSITE" id="PS50011"/>
    </source>
</evidence>
<dbReference type="EC" id="2.7.11.34" evidence="5"/>
<evidence type="ECO:0000256" key="6">
    <source>
        <dbReference type="PROSITE-ProRule" id="PRU10141"/>
    </source>
</evidence>
<name>A0ABR1VMA2_9PEZI</name>
<dbReference type="PANTHER" id="PTHR43289">
    <property type="entry name" value="MITOGEN-ACTIVATED PROTEIN KINASE KINASE KINASE 20-RELATED"/>
    <property type="match status" value="1"/>
</dbReference>
<dbReference type="PANTHER" id="PTHR43289:SF6">
    <property type="entry name" value="SERINE_THREONINE-PROTEIN KINASE NEKL-3"/>
    <property type="match status" value="1"/>
</dbReference>
<dbReference type="SMART" id="SM00220">
    <property type="entry name" value="S_TKc"/>
    <property type="match status" value="1"/>
</dbReference>
<feature type="region of interest" description="Disordered" evidence="7">
    <location>
        <begin position="1"/>
        <end position="47"/>
    </location>
</feature>
<keyword evidence="10" id="KW-1185">Reference proteome</keyword>
<organism evidence="9 10">
    <name type="scientific">Apiospora saccharicola</name>
    <dbReference type="NCBI Taxonomy" id="335842"/>
    <lineage>
        <taxon>Eukaryota</taxon>
        <taxon>Fungi</taxon>
        <taxon>Dikarya</taxon>
        <taxon>Ascomycota</taxon>
        <taxon>Pezizomycotina</taxon>
        <taxon>Sordariomycetes</taxon>
        <taxon>Xylariomycetidae</taxon>
        <taxon>Amphisphaeriales</taxon>
        <taxon>Apiosporaceae</taxon>
        <taxon>Apiospora</taxon>
    </lineage>
</organism>
<reference evidence="9 10" key="1">
    <citation type="submission" date="2023-01" db="EMBL/GenBank/DDBJ databases">
        <title>Analysis of 21 Apiospora genomes using comparative genomics revels a genus with tremendous synthesis potential of carbohydrate active enzymes and secondary metabolites.</title>
        <authorList>
            <person name="Sorensen T."/>
        </authorList>
    </citation>
    <scope>NUCLEOTIDE SEQUENCE [LARGE SCALE GENOMIC DNA]</scope>
    <source>
        <strain evidence="9 10">CBS 83171</strain>
    </source>
</reference>
<evidence type="ECO:0000256" key="3">
    <source>
        <dbReference type="ARBA" id="ARBA00022777"/>
    </source>
</evidence>
<gene>
    <name evidence="9" type="ORF">PG996_005707</name>
</gene>
<dbReference type="Gene3D" id="1.10.510.10">
    <property type="entry name" value="Transferase(Phosphotransferase) domain 1"/>
    <property type="match status" value="1"/>
</dbReference>